<dbReference type="CDD" id="cd00077">
    <property type="entry name" value="HDc"/>
    <property type="match status" value="1"/>
</dbReference>
<dbReference type="HOGENOM" id="CLU_006980_0_2_1"/>
<dbReference type="Gene3D" id="3.30.450.40">
    <property type="match status" value="2"/>
</dbReference>
<dbReference type="GO" id="GO:0010754">
    <property type="term" value="P:negative regulation of cGMP-mediated signaling"/>
    <property type="evidence" value="ECO:0000318"/>
    <property type="project" value="GO_Central"/>
</dbReference>
<dbReference type="GO" id="GO:0046872">
    <property type="term" value="F:metal ion binding"/>
    <property type="evidence" value="ECO:0007669"/>
    <property type="project" value="UniProtKB-KW"/>
</dbReference>
<dbReference type="RefSeq" id="XP_002109486.1">
    <property type="nucleotide sequence ID" value="XM_002109450.1"/>
</dbReference>
<dbReference type="GO" id="GO:0007165">
    <property type="term" value="P:signal transduction"/>
    <property type="evidence" value="ECO:0007669"/>
    <property type="project" value="InterPro"/>
</dbReference>
<dbReference type="InterPro" id="IPR002073">
    <property type="entry name" value="PDEase_catalytic_dom"/>
</dbReference>
<name>B3RPK8_TRIAD</name>
<comment type="similarity">
    <text evidence="1 8">Belongs to the cyclic nucleotide phosphodiesterase family.</text>
</comment>
<evidence type="ECO:0000256" key="2">
    <source>
        <dbReference type="ARBA" id="ARBA00022535"/>
    </source>
</evidence>
<dbReference type="SMART" id="SM00471">
    <property type="entry name" value="HDc"/>
    <property type="match status" value="1"/>
</dbReference>
<feature type="binding site" evidence="7">
    <location>
        <position position="636"/>
    </location>
    <ligand>
        <name>Zn(2+)</name>
        <dbReference type="ChEBI" id="CHEBI:29105"/>
        <label>1</label>
    </ligand>
</feature>
<dbReference type="PhylomeDB" id="B3RPK8"/>
<gene>
    <name evidence="10" type="ORF">TRIADDRAFT_10459</name>
</gene>
<feature type="binding site" evidence="7">
    <location>
        <position position="489"/>
    </location>
    <ligand>
        <name>Zn(2+)</name>
        <dbReference type="ChEBI" id="CHEBI:29105"/>
        <label>1</label>
    </ligand>
</feature>
<dbReference type="SUPFAM" id="SSF55781">
    <property type="entry name" value="GAF domain-like"/>
    <property type="match status" value="2"/>
</dbReference>
<dbReference type="GO" id="GO:0004118">
    <property type="term" value="F:3',5'-cGMP-stimulated cyclic-nucleotide phosphodiesterase activity"/>
    <property type="evidence" value="ECO:0000318"/>
    <property type="project" value="GO_Central"/>
</dbReference>
<feature type="domain" description="PDEase" evidence="9">
    <location>
        <begin position="409"/>
        <end position="732"/>
    </location>
</feature>
<feature type="binding site" evidence="7">
    <location>
        <position position="525"/>
    </location>
    <ligand>
        <name>Zn(2+)</name>
        <dbReference type="ChEBI" id="CHEBI:29105"/>
        <label>1</label>
    </ligand>
</feature>
<dbReference type="KEGG" id="tad:TRIADDRAFT_10459"/>
<evidence type="ECO:0000313" key="11">
    <source>
        <dbReference type="Proteomes" id="UP000009022"/>
    </source>
</evidence>
<evidence type="ECO:0000256" key="8">
    <source>
        <dbReference type="RuleBase" id="RU363067"/>
    </source>
</evidence>
<dbReference type="Pfam" id="PF00233">
    <property type="entry name" value="PDEase_I"/>
    <property type="match status" value="1"/>
</dbReference>
<dbReference type="FunCoup" id="B3RPK8">
    <property type="interactions" value="259"/>
</dbReference>
<dbReference type="InterPro" id="IPR023174">
    <property type="entry name" value="PDEase_CS"/>
</dbReference>
<dbReference type="InterPro" id="IPR036971">
    <property type="entry name" value="PDEase_catalytic_dom_sf"/>
</dbReference>
<dbReference type="FunFam" id="1.10.1300.10:FF:000003">
    <property type="entry name" value="Phosphodiesterase"/>
    <property type="match status" value="1"/>
</dbReference>
<dbReference type="EC" id="3.1.4.-" evidence="8"/>
<evidence type="ECO:0000256" key="6">
    <source>
        <dbReference type="PIRSR" id="PIRSR623088-2"/>
    </source>
</evidence>
<sequence>NLPSTARAELLQSVLKSKVTLPRHDNDNGEWKSHLNNQNQQEIFLALVGDISNELDLDRLCRKISFNVWMLTKVERCLLYLIEGTDKSKELTCKSLYIDRQNLTATSLVASSPDLQLDRPWSQGIVGLVSQIGEVVKIDDATKDSRCRKEEMYLIGCKIDNLLCMPIKDSQGNVIGVVQAINKKSDGVGFSDEDVKVMETYLTFCGISITNAKLWRMIKKESERNKTLLELTHALFEEQTSPDRCIDSIMERSQMLLKCQKCCVLLVDNIATEDLRFSKVFELRGDTGEKQLYYYWTSINEIIMKSFTINPTFANTVVIASCHCYPDFEVYSLLAMPIRDNNLRIIGVAALINKMDGKNFDKDDETAFEAFVIFCGLGIVNTMMYDSVCKAKAQQSVALEVCSYHATAPKDEVQRFQDQDVPSVANYNLQSLKFDDFSLDPDGMILASIRMFKECEFLQKFKIDYSTLCTWLLTVRKNYRNVAYHNWRHAFNVAQLMFAIIKNTKLGNTFSHIECLALIVGCICHDLDHRGTNNAYQIKSGSPLARLYSTSTMENHHFNHAVMILNTPGHNIFETFTSEEYSRLIDLIKQSILATDLALYFRNRENFFNLASNHEINFDDDLHKALIRSMLMTACDVGAITKPWTVERKVAELISAEFFEQGDLERQELNLEPQRLMDREKKDEIASMQVEFIDVICMPLYKAFAEQDTRLKSLLDGVVENRANWLKEDEMMRKRKQ</sequence>
<dbReference type="Pfam" id="PF01590">
    <property type="entry name" value="GAF"/>
    <property type="match status" value="2"/>
</dbReference>
<dbReference type="Gene3D" id="1.10.1300.10">
    <property type="entry name" value="3'5'-cyclic nucleotide phosphodiesterase, catalytic domain"/>
    <property type="match status" value="1"/>
</dbReference>
<dbReference type="eggNOG" id="KOG3689">
    <property type="taxonomic scope" value="Eukaryota"/>
</dbReference>
<dbReference type="AlphaFoldDB" id="B3RPK8"/>
<dbReference type="GeneID" id="6750701"/>
<dbReference type="PROSITE" id="PS51845">
    <property type="entry name" value="PDEASE_I_2"/>
    <property type="match status" value="1"/>
</dbReference>
<dbReference type="CTD" id="6750701"/>
<protein>
    <recommendedName>
        <fullName evidence="8">Phosphodiesterase</fullName>
        <ecNumber evidence="8">3.1.4.-</ecNumber>
    </recommendedName>
</protein>
<dbReference type="GO" id="GO:0141162">
    <property type="term" value="P:negative regulation of cAMP/PKA signal transduction"/>
    <property type="evidence" value="ECO:0000318"/>
    <property type="project" value="GO_Central"/>
</dbReference>
<evidence type="ECO:0000256" key="7">
    <source>
        <dbReference type="PIRSR" id="PIRSR623088-3"/>
    </source>
</evidence>
<evidence type="ECO:0000256" key="4">
    <source>
        <dbReference type="ARBA" id="ARBA00022801"/>
    </source>
</evidence>
<keyword evidence="11" id="KW-1185">Reference proteome</keyword>
<dbReference type="GO" id="GO:0004115">
    <property type="term" value="F:3',5'-cyclic-AMP phosphodiesterase activity"/>
    <property type="evidence" value="ECO:0000318"/>
    <property type="project" value="GO_Central"/>
</dbReference>
<dbReference type="GO" id="GO:0047555">
    <property type="term" value="F:3',5'-cyclic-GMP phosphodiesterase activity"/>
    <property type="evidence" value="ECO:0000318"/>
    <property type="project" value="GO_Central"/>
</dbReference>
<evidence type="ECO:0000256" key="3">
    <source>
        <dbReference type="ARBA" id="ARBA00022723"/>
    </source>
</evidence>
<dbReference type="InterPro" id="IPR029016">
    <property type="entry name" value="GAF-like_dom_sf"/>
</dbReference>
<feature type="binding site" evidence="7">
    <location>
        <position position="526"/>
    </location>
    <ligand>
        <name>Zn(2+)</name>
        <dbReference type="ChEBI" id="CHEBI:29105"/>
        <label>2</label>
    </ligand>
</feature>
<dbReference type="PROSITE" id="PS00126">
    <property type="entry name" value="PDEASE_I_1"/>
    <property type="match status" value="1"/>
</dbReference>
<keyword evidence="2" id="KW-0140">cGMP</keyword>
<feature type="binding site" evidence="6">
    <location>
        <position position="526"/>
    </location>
    <ligand>
        <name>AMP</name>
        <dbReference type="ChEBI" id="CHEBI:456215"/>
    </ligand>
</feature>
<dbReference type="STRING" id="10228.B3RPK8"/>
<keyword evidence="4 8" id="KW-0378">Hydrolase</keyword>
<evidence type="ECO:0000313" key="10">
    <source>
        <dbReference type="EMBL" id="EDV27652.1"/>
    </source>
</evidence>
<dbReference type="InterPro" id="IPR003018">
    <property type="entry name" value="GAF"/>
</dbReference>
<dbReference type="InterPro" id="IPR003607">
    <property type="entry name" value="HD/PDEase_dom"/>
</dbReference>
<dbReference type="Proteomes" id="UP000009022">
    <property type="component" value="Unassembled WGS sequence"/>
</dbReference>
<comment type="cofactor">
    <cofactor evidence="8">
        <name>a divalent metal cation</name>
        <dbReference type="ChEBI" id="CHEBI:60240"/>
    </cofactor>
    <text evidence="8">Binds 2 divalent metal cations per subunit. Site 1 may preferentially bind zinc ions, while site 2 has a preference for magnesium and/or manganese ions.</text>
</comment>
<feature type="non-terminal residue" evidence="10">
    <location>
        <position position="1"/>
    </location>
</feature>
<dbReference type="InterPro" id="IPR023088">
    <property type="entry name" value="PDEase"/>
</dbReference>
<dbReference type="EMBL" id="DS985242">
    <property type="protein sequence ID" value="EDV27652.1"/>
    <property type="molecule type" value="Genomic_DNA"/>
</dbReference>
<dbReference type="SUPFAM" id="SSF109604">
    <property type="entry name" value="HD-domain/PDEase-like"/>
    <property type="match status" value="1"/>
</dbReference>
<feature type="non-terminal residue" evidence="10">
    <location>
        <position position="737"/>
    </location>
</feature>
<evidence type="ECO:0000256" key="1">
    <source>
        <dbReference type="ARBA" id="ARBA00007648"/>
    </source>
</evidence>
<dbReference type="OrthoDB" id="74705at2759"/>
<feature type="binding site" evidence="7">
    <location>
        <position position="526"/>
    </location>
    <ligand>
        <name>Zn(2+)</name>
        <dbReference type="ChEBI" id="CHEBI:29105"/>
        <label>1</label>
    </ligand>
</feature>
<evidence type="ECO:0000259" key="9">
    <source>
        <dbReference type="PROSITE" id="PS51845"/>
    </source>
</evidence>
<dbReference type="InParanoid" id="B3RPK8"/>
<dbReference type="PANTHER" id="PTHR11347">
    <property type="entry name" value="CYCLIC NUCLEOTIDE PHOSPHODIESTERASE"/>
    <property type="match status" value="1"/>
</dbReference>
<feature type="binding site" evidence="6">
    <location>
        <begin position="485"/>
        <end position="489"/>
    </location>
    <ligand>
        <name>AMP</name>
        <dbReference type="ChEBI" id="CHEBI:456215"/>
    </ligand>
</feature>
<proteinExistence type="inferred from homology"/>
<dbReference type="SMART" id="SM00065">
    <property type="entry name" value="GAF"/>
    <property type="match status" value="2"/>
</dbReference>
<reference evidence="10 11" key="1">
    <citation type="journal article" date="2008" name="Nature">
        <title>The Trichoplax genome and the nature of placozoans.</title>
        <authorList>
            <person name="Srivastava M."/>
            <person name="Begovic E."/>
            <person name="Chapman J."/>
            <person name="Putnam N.H."/>
            <person name="Hellsten U."/>
            <person name="Kawashima T."/>
            <person name="Kuo A."/>
            <person name="Mitros T."/>
            <person name="Salamov A."/>
            <person name="Carpenter M.L."/>
            <person name="Signorovitch A.Y."/>
            <person name="Moreno M.A."/>
            <person name="Kamm K."/>
            <person name="Grimwood J."/>
            <person name="Schmutz J."/>
            <person name="Shapiro H."/>
            <person name="Grigoriev I.V."/>
            <person name="Buss L.W."/>
            <person name="Schierwater B."/>
            <person name="Dellaporta S.L."/>
            <person name="Rokhsar D.S."/>
        </authorList>
    </citation>
    <scope>NUCLEOTIDE SEQUENCE [LARGE SCALE GENOMIC DNA]</scope>
    <source>
        <strain evidence="10 11">Grell-BS-1999</strain>
    </source>
</reference>
<feature type="active site" description="Proton donor" evidence="5">
    <location>
        <position position="485"/>
    </location>
</feature>
<evidence type="ECO:0000256" key="5">
    <source>
        <dbReference type="PIRSR" id="PIRSR623088-1"/>
    </source>
</evidence>
<organism evidence="10 11">
    <name type="scientific">Trichoplax adhaerens</name>
    <name type="common">Trichoplax reptans</name>
    <dbReference type="NCBI Taxonomy" id="10228"/>
    <lineage>
        <taxon>Eukaryota</taxon>
        <taxon>Metazoa</taxon>
        <taxon>Placozoa</taxon>
        <taxon>Uniplacotomia</taxon>
        <taxon>Trichoplacea</taxon>
        <taxon>Trichoplacidae</taxon>
        <taxon>Trichoplax</taxon>
    </lineage>
</organism>
<feature type="binding site" evidence="6">
    <location>
        <position position="689"/>
    </location>
    <ligand>
        <name>AMP</name>
        <dbReference type="ChEBI" id="CHEBI:456215"/>
    </ligand>
</feature>
<feature type="binding site" evidence="6">
    <location>
        <position position="636"/>
    </location>
    <ligand>
        <name>AMP</name>
        <dbReference type="ChEBI" id="CHEBI:456215"/>
    </ligand>
</feature>
<keyword evidence="3 7" id="KW-0479">Metal-binding</keyword>
<accession>B3RPK8</accession>
<dbReference type="OMA" id="HHDANEE"/>
<dbReference type="PRINTS" id="PR00387">
    <property type="entry name" value="PDIESTERASE1"/>
</dbReference>